<dbReference type="CDD" id="cd00070">
    <property type="entry name" value="GLECT"/>
    <property type="match status" value="2"/>
</dbReference>
<dbReference type="PANTHER" id="PTHR11346:SF171">
    <property type="entry name" value="GALECTIN"/>
    <property type="match status" value="1"/>
</dbReference>
<proteinExistence type="predicted"/>
<dbReference type="GO" id="GO:0030246">
    <property type="term" value="F:carbohydrate binding"/>
    <property type="evidence" value="ECO:0007669"/>
    <property type="project" value="UniProtKB-UniRule"/>
</dbReference>
<feature type="domain" description="Galectin" evidence="3">
    <location>
        <begin position="201"/>
        <end position="334"/>
    </location>
</feature>
<evidence type="ECO:0000256" key="2">
    <source>
        <dbReference type="RuleBase" id="RU102079"/>
    </source>
</evidence>
<dbReference type="InterPro" id="IPR001079">
    <property type="entry name" value="Galectin_CRD"/>
</dbReference>
<feature type="domain" description="Galectin" evidence="3">
    <location>
        <begin position="31"/>
        <end position="176"/>
    </location>
</feature>
<dbReference type="WBParaSite" id="PgR026_g067_t02">
    <property type="protein sequence ID" value="PgR026_g067_t02"/>
    <property type="gene ID" value="PgR026_g067"/>
</dbReference>
<accession>A0A915B639</accession>
<dbReference type="PROSITE" id="PS51304">
    <property type="entry name" value="GALECTIN"/>
    <property type="match status" value="2"/>
</dbReference>
<evidence type="ECO:0000256" key="1">
    <source>
        <dbReference type="ARBA" id="ARBA00022734"/>
    </source>
</evidence>
<protein>
    <recommendedName>
        <fullName evidence="2">Galectin</fullName>
    </recommendedName>
</protein>
<dbReference type="PANTHER" id="PTHR11346">
    <property type="entry name" value="GALECTIN"/>
    <property type="match status" value="1"/>
</dbReference>
<name>A0A915B639_PARUN</name>
<dbReference type="InterPro" id="IPR013320">
    <property type="entry name" value="ConA-like_dom_sf"/>
</dbReference>
<dbReference type="GO" id="GO:0016936">
    <property type="term" value="F:galactoside binding"/>
    <property type="evidence" value="ECO:0007669"/>
    <property type="project" value="TreeGrafter"/>
</dbReference>
<dbReference type="SUPFAM" id="SSF49899">
    <property type="entry name" value="Concanavalin A-like lectins/glucanases"/>
    <property type="match status" value="2"/>
</dbReference>
<evidence type="ECO:0000313" key="4">
    <source>
        <dbReference type="Proteomes" id="UP000887569"/>
    </source>
</evidence>
<dbReference type="InterPro" id="IPR044156">
    <property type="entry name" value="Galectin-like"/>
</dbReference>
<dbReference type="SMART" id="SM00908">
    <property type="entry name" value="Gal-bind_lectin"/>
    <property type="match status" value="2"/>
</dbReference>
<keyword evidence="4" id="KW-1185">Reference proteome</keyword>
<dbReference type="AlphaFoldDB" id="A0A915B639"/>
<reference evidence="5" key="1">
    <citation type="submission" date="2022-11" db="UniProtKB">
        <authorList>
            <consortium name="WormBaseParasite"/>
        </authorList>
    </citation>
    <scope>IDENTIFICATION</scope>
</reference>
<evidence type="ECO:0000259" key="3">
    <source>
        <dbReference type="PROSITE" id="PS51304"/>
    </source>
</evidence>
<evidence type="ECO:0000313" key="5">
    <source>
        <dbReference type="WBParaSite" id="PgR026_g067_t02"/>
    </source>
</evidence>
<dbReference type="Pfam" id="PF00337">
    <property type="entry name" value="Gal-bind_lectin"/>
    <property type="match status" value="2"/>
</dbReference>
<sequence>EIITMASAPNYPFDDDDKRSPSIIRSPMLPYVAAIPGGLFPGRAILIKGSVLSSSDVKRFQVDLCCGLLVAGDHQDNKALHFNPRFETSSSWFAGRADHQIVLNSLVNNRWGVEERYGNVFKEGRAFSLRILVLSEYFKIAVDGRHLCDYLYRIGINDVQSIFISGNISVDVIEFQGERPRQVNPGSQIRNGPIRKPKLPLRLSIENGLFVGSSLSITATPLMNAENFYVNFLSNDEHLLHFRVDFPHGKHEGAIVRNSTYNGVWQREERQISQFPFTRGFTFDLIFTADCSAIMIEINGQHFAKFDYRGDVLLKDVNKIEVKGDLAVQLIVLR</sequence>
<organism evidence="4 5">
    <name type="scientific">Parascaris univalens</name>
    <name type="common">Nematode worm</name>
    <dbReference type="NCBI Taxonomy" id="6257"/>
    <lineage>
        <taxon>Eukaryota</taxon>
        <taxon>Metazoa</taxon>
        <taxon>Ecdysozoa</taxon>
        <taxon>Nematoda</taxon>
        <taxon>Chromadorea</taxon>
        <taxon>Rhabditida</taxon>
        <taxon>Spirurina</taxon>
        <taxon>Ascaridomorpha</taxon>
        <taxon>Ascaridoidea</taxon>
        <taxon>Ascarididae</taxon>
        <taxon>Parascaris</taxon>
    </lineage>
</organism>
<dbReference type="Gene3D" id="2.60.120.200">
    <property type="match status" value="2"/>
</dbReference>
<dbReference type="SMART" id="SM00276">
    <property type="entry name" value="GLECT"/>
    <property type="match status" value="2"/>
</dbReference>
<keyword evidence="1 2" id="KW-0430">Lectin</keyword>
<dbReference type="Proteomes" id="UP000887569">
    <property type="component" value="Unplaced"/>
</dbReference>